<keyword evidence="3" id="KW-1185">Reference proteome</keyword>
<gene>
    <name evidence="2" type="ORF">CSSPJE1EN1_LOCUS28849</name>
</gene>
<reference evidence="2" key="1">
    <citation type="submission" date="2024-02" db="EMBL/GenBank/DDBJ databases">
        <authorList>
            <consortium name="ELIXIR-Norway"/>
            <consortium name="Elixir Norway"/>
        </authorList>
    </citation>
    <scope>NUCLEOTIDE SEQUENCE</scope>
</reference>
<evidence type="ECO:0008006" key="4">
    <source>
        <dbReference type="Google" id="ProtNLM"/>
    </source>
</evidence>
<sequence length="346" mass="39101">MRIDQAVDFEDNFLELAALDEAFAAEHVALQQTIIDIKDLTKLHAAISNHGLSASLLSFINPDNNIRAIIPGIPSMETYAAQGDDAFGTLSNEALAGVVDAVKHAISKAMAHIKETFNRIMTARRLRHRNIGVLRNELQKFQDTISDRTFDEELAKKVTAKLVRYDKLIEFLDFAETVNTYATKAITLELPTTHDGEKEWHSKLSNLSHTVFSRFPFVVDGVATAPIVSKNTYADMRYNEHAFEEIHAKIEAYIKDHLENNDQFERDLEILENKVEQQVANLSVEITHTGPNGYPRNETHMTPAAETLYDAFETLSFKLYRLDGIAYKEGVLRAAMTMRGLSRLYK</sequence>
<dbReference type="Proteomes" id="UP001497444">
    <property type="component" value="Unassembled WGS sequence"/>
</dbReference>
<proteinExistence type="predicted"/>
<dbReference type="EMBL" id="CAXAQS010000865">
    <property type="protein sequence ID" value="CAK9253471.1"/>
    <property type="molecule type" value="Genomic_DNA"/>
</dbReference>
<comment type="caution">
    <text evidence="2">The sequence shown here is derived from an EMBL/GenBank/DDBJ whole genome shotgun (WGS) entry which is preliminary data.</text>
</comment>
<feature type="coiled-coil region" evidence="1">
    <location>
        <begin position="254"/>
        <end position="281"/>
    </location>
</feature>
<accession>A0ABP0VHM8</accession>
<evidence type="ECO:0000313" key="2">
    <source>
        <dbReference type="EMBL" id="CAK9253471.1"/>
    </source>
</evidence>
<evidence type="ECO:0000313" key="3">
    <source>
        <dbReference type="Proteomes" id="UP001497444"/>
    </source>
</evidence>
<name>A0ABP0VHM8_9BRYO</name>
<evidence type="ECO:0000256" key="1">
    <source>
        <dbReference type="SAM" id="Coils"/>
    </source>
</evidence>
<keyword evidence="1" id="KW-0175">Coiled coil</keyword>
<protein>
    <recommendedName>
        <fullName evidence="4">Virion structural protein</fullName>
    </recommendedName>
</protein>
<organism evidence="2 3">
    <name type="scientific">Sphagnum jensenii</name>
    <dbReference type="NCBI Taxonomy" id="128206"/>
    <lineage>
        <taxon>Eukaryota</taxon>
        <taxon>Viridiplantae</taxon>
        <taxon>Streptophyta</taxon>
        <taxon>Embryophyta</taxon>
        <taxon>Bryophyta</taxon>
        <taxon>Sphagnophytina</taxon>
        <taxon>Sphagnopsida</taxon>
        <taxon>Sphagnales</taxon>
        <taxon>Sphagnaceae</taxon>
        <taxon>Sphagnum</taxon>
    </lineage>
</organism>